<evidence type="ECO:0000256" key="9">
    <source>
        <dbReference type="ARBA" id="ARBA00022729"/>
    </source>
</evidence>
<evidence type="ECO:0000256" key="12">
    <source>
        <dbReference type="ARBA" id="ARBA00022989"/>
    </source>
</evidence>
<gene>
    <name evidence="18" type="ORF">EB241_19480</name>
</gene>
<dbReference type="InterPro" id="IPR036890">
    <property type="entry name" value="HATPase_C_sf"/>
</dbReference>
<dbReference type="GO" id="GO:0009927">
    <property type="term" value="F:histidine phosphotransfer kinase activity"/>
    <property type="evidence" value="ECO:0007669"/>
    <property type="project" value="TreeGrafter"/>
</dbReference>
<dbReference type="CDD" id="cd00082">
    <property type="entry name" value="HisKA"/>
    <property type="match status" value="1"/>
</dbReference>
<evidence type="ECO:0000256" key="2">
    <source>
        <dbReference type="ARBA" id="ARBA00004429"/>
    </source>
</evidence>
<dbReference type="InterPro" id="IPR036097">
    <property type="entry name" value="HisK_dim/P_sf"/>
</dbReference>
<dbReference type="Gene3D" id="3.40.190.10">
    <property type="entry name" value="Periplasmic binding protein-like II"/>
    <property type="match status" value="4"/>
</dbReference>
<dbReference type="Pfam" id="PF01627">
    <property type="entry name" value="Hpt"/>
    <property type="match status" value="1"/>
</dbReference>
<comment type="subcellular location">
    <subcellularLocation>
        <location evidence="2">Cell inner membrane</location>
        <topology evidence="2">Multi-pass membrane protein</topology>
    </subcellularLocation>
</comment>
<comment type="catalytic activity">
    <reaction evidence="1">
        <text>ATP + protein L-histidine = ADP + protein N-phospho-L-histidine.</text>
        <dbReference type="EC" id="2.7.13.3"/>
    </reaction>
</comment>
<keyword evidence="6 15" id="KW-0597">Phosphoprotein</keyword>
<dbReference type="Pfam" id="PF00497">
    <property type="entry name" value="SBP_bac_3"/>
    <property type="match status" value="1"/>
</dbReference>
<dbReference type="GO" id="GO:0000155">
    <property type="term" value="F:phosphorelay sensor kinase activity"/>
    <property type="evidence" value="ECO:0007669"/>
    <property type="project" value="InterPro"/>
</dbReference>
<dbReference type="InterPro" id="IPR011006">
    <property type="entry name" value="CheY-like_superfamily"/>
</dbReference>
<dbReference type="Gene3D" id="1.10.287.130">
    <property type="match status" value="1"/>
</dbReference>
<dbReference type="CDD" id="cd16922">
    <property type="entry name" value="HATPase_EvgS-ArcB-TorS-like"/>
    <property type="match status" value="1"/>
</dbReference>
<dbReference type="FunFam" id="3.30.565.10:FF:000010">
    <property type="entry name" value="Sensor histidine kinase RcsC"/>
    <property type="match status" value="1"/>
</dbReference>
<dbReference type="AlphaFoldDB" id="A0A3N6RUG1"/>
<dbReference type="InterPro" id="IPR008207">
    <property type="entry name" value="Sig_transdc_His_kin_Hpt_dom"/>
</dbReference>
<dbReference type="CDD" id="cd17546">
    <property type="entry name" value="REC_hyHK_CKI1_RcsC-like"/>
    <property type="match status" value="1"/>
</dbReference>
<dbReference type="InterPro" id="IPR036641">
    <property type="entry name" value="HPT_dom_sf"/>
</dbReference>
<evidence type="ECO:0000256" key="3">
    <source>
        <dbReference type="ARBA" id="ARBA00012438"/>
    </source>
</evidence>
<dbReference type="OrthoDB" id="9770795at2"/>
<proteinExistence type="predicted"/>
<dbReference type="GO" id="GO:0005886">
    <property type="term" value="C:plasma membrane"/>
    <property type="evidence" value="ECO:0007669"/>
    <property type="project" value="UniProtKB-SubCell"/>
</dbReference>
<dbReference type="SUPFAM" id="SSF55874">
    <property type="entry name" value="ATPase domain of HSP90 chaperone/DNA topoisomerase II/histidine kinase"/>
    <property type="match status" value="1"/>
</dbReference>
<evidence type="ECO:0000256" key="15">
    <source>
        <dbReference type="PROSITE-ProRule" id="PRU00169"/>
    </source>
</evidence>
<evidence type="ECO:0000259" key="16">
    <source>
        <dbReference type="PROSITE" id="PS50109"/>
    </source>
</evidence>
<evidence type="ECO:0000256" key="13">
    <source>
        <dbReference type="ARBA" id="ARBA00023012"/>
    </source>
</evidence>
<dbReference type="SUPFAM" id="SSF47226">
    <property type="entry name" value="Histidine-containing phosphotransfer domain, HPT domain"/>
    <property type="match status" value="1"/>
</dbReference>
<evidence type="ECO:0000256" key="8">
    <source>
        <dbReference type="ARBA" id="ARBA00022692"/>
    </source>
</evidence>
<sequence length="1056" mass="117936">MHKLFYLLWFCCVAVLAKEVGYRELKLVGREQIQTPYPLLYDNQWQWLHHKQTLIFGMAKPEHLPYEMITGYHELDGLNADYLGLLAYNLNVKIVVRYYPDRSLLTDALHRGDVDFIGSITAQEAKEQGLILTTPYQALMPALVEHKGMPIQPSGKRRVAIEKLFLNRRSLAGYISGNDLQHYDSPRLALEAISFRNLDTWIGDVISARYLLNQNNLKSLRLQVLSQEESSGYAFGLTANNTMLRDILNAVLESIPSTIRDTILNRWRGNVPSPTTSPTLLFTAFESKWLQKNALVRLVINEDYTPLNFFDDTGHFRGLTADIIDIISEYTGLKFTLIRSDTLFEALEMVKSGKADAIAGVPRDTAWFNGLIATRSYLLNSWVLMGHKILKPRDRLQKIALINGHPLQAHLQQRYPNAQIVPVNTTSEGLLAVKKNQADCLALPMIEATSLLSQEQAPDLKILTGLNTEQSYFVIAVGNNKPILATILDKVLLSLPPEKIHAMTHNWYSGSARSLTTPLNTIYRLSDGLILLPAIILCLGAFFAMWQYHRRQQAKHQLLGTQYQQAKIQADEANRAKSTFLATMSHEIRTPLNAIIGTLELVLRQQPQPNNVSLLTIAHDSAHSLLMLLGDILDISRIESNRLILHPTRTNLLKLIESVAMLFEGVAQQKGLNFRLEIESGLNEDVLADPVRLKQVLSNLVSNAIKFTPQGQVTLSAQPVAITAERLNICLRVTDTGQGMAPSIQQRLFQPFFQGNPSAAEGAGLGLYICRTLIDMMGGEITLLSQKGAGSEFTITLSFPRMPSRAALPERPQSEQRQQTLKILIAEDHPAGRVLLLQQLQHLGHDATAVTDGAQALQYCQQSKFDLIITDCQMPNLDGYHFTRRLRLLESERQQTRTPVWGLTANAQSSAQEACMQSGMEGCLFKPVRLPVLKEKLQQLACDTPPIAPAFCSEQLPGELKKPEVFGEFMQTLLTSLQQDFATLGRETLYSPLRKEELAALAHKITGGARLIHAVTLEEACRKLQSDPSPETLKTAIDETQRLIASLKNVAGTTNK</sequence>
<name>A0A3N6RUG1_9GAMM</name>
<dbReference type="Pfam" id="PF00512">
    <property type="entry name" value="HisKA"/>
    <property type="match status" value="1"/>
</dbReference>
<dbReference type="EC" id="2.7.13.3" evidence="3"/>
<dbReference type="SMART" id="SM00448">
    <property type="entry name" value="REC"/>
    <property type="match status" value="1"/>
</dbReference>
<evidence type="ECO:0000256" key="10">
    <source>
        <dbReference type="ARBA" id="ARBA00022777"/>
    </source>
</evidence>
<dbReference type="PANTHER" id="PTHR43047:SF72">
    <property type="entry name" value="OSMOSENSING HISTIDINE PROTEIN KINASE SLN1"/>
    <property type="match status" value="1"/>
</dbReference>
<dbReference type="Gene3D" id="3.30.565.10">
    <property type="entry name" value="Histidine kinase-like ATPase, C-terminal domain"/>
    <property type="match status" value="1"/>
</dbReference>
<dbReference type="InterPro" id="IPR049870">
    <property type="entry name" value="BvgS-like_periplasmic1"/>
</dbReference>
<evidence type="ECO:0000313" key="19">
    <source>
        <dbReference type="Proteomes" id="UP000279457"/>
    </source>
</evidence>
<dbReference type="Gene3D" id="1.20.120.160">
    <property type="entry name" value="HPT domain"/>
    <property type="match status" value="1"/>
</dbReference>
<dbReference type="Gene3D" id="3.40.50.2300">
    <property type="match status" value="1"/>
</dbReference>
<dbReference type="PRINTS" id="PR00344">
    <property type="entry name" value="BCTRLSENSOR"/>
</dbReference>
<dbReference type="Proteomes" id="UP000279457">
    <property type="component" value="Unassembled WGS sequence"/>
</dbReference>
<dbReference type="Pfam" id="PF00072">
    <property type="entry name" value="Response_reg"/>
    <property type="match status" value="1"/>
</dbReference>
<evidence type="ECO:0000259" key="17">
    <source>
        <dbReference type="PROSITE" id="PS50110"/>
    </source>
</evidence>
<keyword evidence="11" id="KW-0067">ATP-binding</keyword>
<evidence type="ECO:0000256" key="5">
    <source>
        <dbReference type="ARBA" id="ARBA00022519"/>
    </source>
</evidence>
<organism evidence="18 19">
    <name type="scientific">Erwinia psidii</name>
    <dbReference type="NCBI Taxonomy" id="69224"/>
    <lineage>
        <taxon>Bacteria</taxon>
        <taxon>Pseudomonadati</taxon>
        <taxon>Pseudomonadota</taxon>
        <taxon>Gammaproteobacteria</taxon>
        <taxon>Enterobacterales</taxon>
        <taxon>Erwiniaceae</taxon>
        <taxon>Erwinia</taxon>
    </lineage>
</organism>
<keyword evidence="14" id="KW-0472">Membrane</keyword>
<evidence type="ECO:0000256" key="7">
    <source>
        <dbReference type="ARBA" id="ARBA00022679"/>
    </source>
</evidence>
<dbReference type="CDD" id="cd13705">
    <property type="entry name" value="PBP2_BvgS_D1"/>
    <property type="match status" value="1"/>
</dbReference>
<dbReference type="PROSITE" id="PS50109">
    <property type="entry name" value="HIS_KIN"/>
    <property type="match status" value="1"/>
</dbReference>
<keyword evidence="12" id="KW-1133">Transmembrane helix</keyword>
<keyword evidence="4" id="KW-1003">Cell membrane</keyword>
<evidence type="ECO:0000256" key="6">
    <source>
        <dbReference type="ARBA" id="ARBA00022553"/>
    </source>
</evidence>
<evidence type="ECO:0000256" key="11">
    <source>
        <dbReference type="ARBA" id="ARBA00022840"/>
    </source>
</evidence>
<dbReference type="InterPro" id="IPR005467">
    <property type="entry name" value="His_kinase_dom"/>
</dbReference>
<dbReference type="SUPFAM" id="SSF47384">
    <property type="entry name" value="Homodimeric domain of signal transducing histidine kinase"/>
    <property type="match status" value="1"/>
</dbReference>
<evidence type="ECO:0000256" key="1">
    <source>
        <dbReference type="ARBA" id="ARBA00000085"/>
    </source>
</evidence>
<dbReference type="SUPFAM" id="SSF53850">
    <property type="entry name" value="Periplasmic binding protein-like II"/>
    <property type="match status" value="2"/>
</dbReference>
<evidence type="ECO:0000313" key="18">
    <source>
        <dbReference type="EMBL" id="RQM36608.1"/>
    </source>
</evidence>
<keyword evidence="19" id="KW-1185">Reference proteome</keyword>
<dbReference type="InterPro" id="IPR004358">
    <property type="entry name" value="Sig_transdc_His_kin-like_C"/>
</dbReference>
<comment type="caution">
    <text evidence="18">The sequence shown here is derived from an EMBL/GenBank/DDBJ whole genome shotgun (WGS) entry which is preliminary data.</text>
</comment>
<protein>
    <recommendedName>
        <fullName evidence="3">histidine kinase</fullName>
        <ecNumber evidence="3">2.7.13.3</ecNumber>
    </recommendedName>
</protein>
<dbReference type="InterPro" id="IPR001638">
    <property type="entry name" value="Solute-binding_3/MltF_N"/>
</dbReference>
<dbReference type="PROSITE" id="PS50110">
    <property type="entry name" value="RESPONSE_REGULATORY"/>
    <property type="match status" value="1"/>
</dbReference>
<keyword evidence="8" id="KW-0812">Transmembrane</keyword>
<dbReference type="SMART" id="SM00388">
    <property type="entry name" value="HisKA"/>
    <property type="match status" value="1"/>
</dbReference>
<evidence type="ECO:0000256" key="14">
    <source>
        <dbReference type="ARBA" id="ARBA00023136"/>
    </source>
</evidence>
<dbReference type="EMBL" id="RHHM01000019">
    <property type="protein sequence ID" value="RQM36608.1"/>
    <property type="molecule type" value="Genomic_DNA"/>
</dbReference>
<dbReference type="RefSeq" id="WP_124234654.1">
    <property type="nucleotide sequence ID" value="NZ_RHHM01000019.1"/>
</dbReference>
<dbReference type="PANTHER" id="PTHR43047">
    <property type="entry name" value="TWO-COMPONENT HISTIDINE PROTEIN KINASE"/>
    <property type="match status" value="1"/>
</dbReference>
<dbReference type="Pfam" id="PF02518">
    <property type="entry name" value="HATPase_c"/>
    <property type="match status" value="1"/>
</dbReference>
<keyword evidence="9" id="KW-0732">Signal</keyword>
<keyword evidence="11" id="KW-0547">Nucleotide-binding</keyword>
<dbReference type="InterPro" id="IPR003594">
    <property type="entry name" value="HATPase_dom"/>
</dbReference>
<feature type="domain" description="Response regulatory" evidence="17">
    <location>
        <begin position="822"/>
        <end position="941"/>
    </location>
</feature>
<reference evidence="18 19" key="1">
    <citation type="submission" date="2018-10" db="EMBL/GenBank/DDBJ databases">
        <title>Draft genome sequence for the type isolate of Erwinia psidii, agent causal of bacterial blight in guava (Psidium guajava) and wilt and die-back of Eucalyptus spp.</title>
        <authorList>
            <person name="Hermenegildo P.S."/>
            <person name="Santos S.A."/>
            <person name="Guimaraes L.M.S."/>
            <person name="Vidigal P.M.P."/>
            <person name="Pereira I.C."/>
            <person name="Badel J.L."/>
            <person name="Alfenas-Zerbini P."/>
            <person name="Ferreira M.A.S.V."/>
            <person name="Alfenas A.C."/>
        </authorList>
    </citation>
    <scope>NUCLEOTIDE SEQUENCE [LARGE SCALE GENOMIC DNA]</scope>
    <source>
        <strain evidence="18 19">IBSBF 435</strain>
    </source>
</reference>
<keyword evidence="5" id="KW-0997">Cell inner membrane</keyword>
<dbReference type="InterPro" id="IPR003661">
    <property type="entry name" value="HisK_dim/P_dom"/>
</dbReference>
<dbReference type="SUPFAM" id="SSF52172">
    <property type="entry name" value="CheY-like"/>
    <property type="match status" value="1"/>
</dbReference>
<accession>A0A3N6RUG1</accession>
<keyword evidence="7" id="KW-0808">Transferase</keyword>
<dbReference type="SMART" id="SM00062">
    <property type="entry name" value="PBPb"/>
    <property type="match status" value="2"/>
</dbReference>
<keyword evidence="10" id="KW-0418">Kinase</keyword>
<feature type="modified residue" description="4-aspartylphosphate" evidence="15">
    <location>
        <position position="871"/>
    </location>
</feature>
<keyword evidence="13" id="KW-0902">Two-component regulatory system</keyword>
<feature type="domain" description="Histidine kinase" evidence="16">
    <location>
        <begin position="583"/>
        <end position="801"/>
    </location>
</feature>
<evidence type="ECO:0000256" key="4">
    <source>
        <dbReference type="ARBA" id="ARBA00022475"/>
    </source>
</evidence>
<dbReference type="InterPro" id="IPR001789">
    <property type="entry name" value="Sig_transdc_resp-reg_receiver"/>
</dbReference>
<dbReference type="SMART" id="SM00387">
    <property type="entry name" value="HATPase_c"/>
    <property type="match status" value="1"/>
</dbReference>